<evidence type="ECO:0000256" key="1">
    <source>
        <dbReference type="SAM" id="MobiDB-lite"/>
    </source>
</evidence>
<reference evidence="2 3" key="1">
    <citation type="submission" date="2022-08" db="EMBL/GenBank/DDBJ databases">
        <title>Bacterial and archaeal communities from various locations to study Microbial Dark Matter (Phase II).</title>
        <authorList>
            <person name="Stepanauskas R."/>
        </authorList>
    </citation>
    <scope>NUCLEOTIDE SEQUENCE [LARGE SCALE GENOMIC DNA]</scope>
    <source>
        <strain evidence="2 3">PD1</strain>
    </source>
</reference>
<proteinExistence type="predicted"/>
<evidence type="ECO:0008006" key="4">
    <source>
        <dbReference type="Google" id="ProtNLM"/>
    </source>
</evidence>
<dbReference type="RefSeq" id="WP_259096572.1">
    <property type="nucleotide sequence ID" value="NZ_CP130454.1"/>
</dbReference>
<keyword evidence="3" id="KW-1185">Reference proteome</keyword>
<sequence length="88" mass="10483">MPKPKRPSEDWRPLTPEERAERNRRIDQLFAEAIEKARTLPRDEFVKWWDENVAIKAGGAYEALLEIREAMRGWSDRRKSRRKKTSSS</sequence>
<dbReference type="Proteomes" id="UP001204798">
    <property type="component" value="Unassembled WGS sequence"/>
</dbReference>
<evidence type="ECO:0000313" key="3">
    <source>
        <dbReference type="Proteomes" id="UP001204798"/>
    </source>
</evidence>
<dbReference type="EMBL" id="JANUCP010000004">
    <property type="protein sequence ID" value="MCS3919758.1"/>
    <property type="molecule type" value="Genomic_DNA"/>
</dbReference>
<organism evidence="2 3">
    <name type="scientific">Candidatus Fervidibacter sacchari</name>
    <dbReference type="NCBI Taxonomy" id="1448929"/>
    <lineage>
        <taxon>Bacteria</taxon>
        <taxon>Candidatus Fervidibacterota</taxon>
        <taxon>Candidatus Fervidibacter</taxon>
    </lineage>
</organism>
<comment type="caution">
    <text evidence="2">The sequence shown here is derived from an EMBL/GenBank/DDBJ whole genome shotgun (WGS) entry which is preliminary data.</text>
</comment>
<accession>A0ABT2EP73</accession>
<name>A0ABT2EP73_9BACT</name>
<evidence type="ECO:0000313" key="2">
    <source>
        <dbReference type="EMBL" id="MCS3919758.1"/>
    </source>
</evidence>
<gene>
    <name evidence="2" type="ORF">M2350_002175</name>
</gene>
<feature type="region of interest" description="Disordered" evidence="1">
    <location>
        <begin position="1"/>
        <end position="23"/>
    </location>
</feature>
<protein>
    <recommendedName>
        <fullName evidence="4">Antitoxin VbhA domain-containing protein</fullName>
    </recommendedName>
</protein>